<sequence>MKIELRHFSKTLKKRSVLTDVSYTFNDGAIYGLYGINGSGKTMLLRAMAGLIHATNGEVLVNDKILHKDIDFSPETGILIENMSLLPQYSAFENLKILGKIQHVANDADIENTLKAVGLEANIHEPVVKDFSLGMRQKLNIAQAVFEDQKIILLDEPTNGLDTDSVSKCIKLLRKLRDEGKLIVVATHVAEDMKKLADVQLHIVEGKIESTERVSVG</sequence>
<organism evidence="5 8">
    <name type="scientific">Pediococcus damnosus</name>
    <dbReference type="NCBI Taxonomy" id="51663"/>
    <lineage>
        <taxon>Bacteria</taxon>
        <taxon>Bacillati</taxon>
        <taxon>Bacillota</taxon>
        <taxon>Bacilli</taxon>
        <taxon>Lactobacillales</taxon>
        <taxon>Lactobacillaceae</taxon>
        <taxon>Pediococcus</taxon>
    </lineage>
</organism>
<keyword evidence="7" id="KW-1185">Reference proteome</keyword>
<dbReference type="GO" id="GO:0016887">
    <property type="term" value="F:ATP hydrolysis activity"/>
    <property type="evidence" value="ECO:0007669"/>
    <property type="project" value="InterPro"/>
</dbReference>
<dbReference type="Proteomes" id="UP000076244">
    <property type="component" value="Chromosome"/>
</dbReference>
<dbReference type="EMBL" id="CP012288">
    <property type="protein sequence ID" value="AMV67644.1"/>
    <property type="molecule type" value="Genomic_DNA"/>
</dbReference>
<dbReference type="AlphaFoldDB" id="A0A143AJU9"/>
<evidence type="ECO:0000313" key="6">
    <source>
        <dbReference type="EMBL" id="AMV67644.1"/>
    </source>
</evidence>
<dbReference type="OrthoDB" id="9804819at2"/>
<feature type="domain" description="ABC transporter" evidence="4">
    <location>
        <begin position="3"/>
        <end position="216"/>
    </location>
</feature>
<evidence type="ECO:0000256" key="2">
    <source>
        <dbReference type="ARBA" id="ARBA00022741"/>
    </source>
</evidence>
<name>A0A143AJU9_9LACO</name>
<dbReference type="InterPro" id="IPR003593">
    <property type="entry name" value="AAA+_ATPase"/>
</dbReference>
<dbReference type="Gene3D" id="3.40.50.300">
    <property type="entry name" value="P-loop containing nucleotide triphosphate hydrolases"/>
    <property type="match status" value="1"/>
</dbReference>
<dbReference type="InterPro" id="IPR003439">
    <property type="entry name" value="ABC_transporter-like_ATP-bd"/>
</dbReference>
<evidence type="ECO:0000256" key="3">
    <source>
        <dbReference type="ARBA" id="ARBA00022840"/>
    </source>
</evidence>
<protein>
    <submittedName>
        <fullName evidence="5">ABC transporter, ATP-binding protein</fullName>
    </submittedName>
</protein>
<dbReference type="PANTHER" id="PTHR42939:SF1">
    <property type="entry name" value="ABC TRANSPORTER ATP-BINDING PROTEIN ALBC-RELATED"/>
    <property type="match status" value="1"/>
</dbReference>
<dbReference type="InterPro" id="IPR051782">
    <property type="entry name" value="ABC_Transporter_VariousFunc"/>
</dbReference>
<reference evidence="7 8" key="1">
    <citation type="journal article" date="2016" name="PLoS ONE">
        <title>The Identification of Novel Diagnostic Marker Genes for the Detection of Beer Spoiling Pediococcus damnosus Strains Using the BlAst Diagnostic Gene findEr.</title>
        <authorList>
            <person name="Behr J."/>
            <person name="Geissler A.J."/>
            <person name="Schmid J."/>
            <person name="Zehe A."/>
            <person name="Vogel R.F."/>
        </authorList>
    </citation>
    <scope>NUCLEOTIDE SEQUENCE [LARGE SCALE GENOMIC DNA]</scope>
    <source>
        <strain evidence="5 8">TMW 2.1533</strain>
        <strain evidence="6 7">TMW 2.1535</strain>
    </source>
</reference>
<dbReference type="PROSITE" id="PS50893">
    <property type="entry name" value="ABC_TRANSPORTER_2"/>
    <property type="match status" value="1"/>
</dbReference>
<dbReference type="RefSeq" id="WP_046870797.1">
    <property type="nucleotide sequence ID" value="NZ_BAAAXI010000098.1"/>
</dbReference>
<dbReference type="InterPro" id="IPR017871">
    <property type="entry name" value="ABC_transporter-like_CS"/>
</dbReference>
<dbReference type="EMBL" id="CP012275">
    <property type="protein sequence ID" value="AMV62492.1"/>
    <property type="molecule type" value="Genomic_DNA"/>
</dbReference>
<dbReference type="GO" id="GO:0005524">
    <property type="term" value="F:ATP binding"/>
    <property type="evidence" value="ECO:0007669"/>
    <property type="project" value="UniProtKB-KW"/>
</dbReference>
<evidence type="ECO:0000313" key="5">
    <source>
        <dbReference type="EMBL" id="AMV62492.1"/>
    </source>
</evidence>
<dbReference type="SMART" id="SM00382">
    <property type="entry name" value="AAA"/>
    <property type="match status" value="1"/>
</dbReference>
<accession>A0A143AJU9</accession>
<evidence type="ECO:0000313" key="7">
    <source>
        <dbReference type="Proteomes" id="UP000076244"/>
    </source>
</evidence>
<evidence type="ECO:0000256" key="1">
    <source>
        <dbReference type="ARBA" id="ARBA00022448"/>
    </source>
</evidence>
<dbReference type="PROSITE" id="PS00211">
    <property type="entry name" value="ABC_TRANSPORTER_1"/>
    <property type="match status" value="1"/>
</dbReference>
<dbReference type="PANTHER" id="PTHR42939">
    <property type="entry name" value="ABC TRANSPORTER ATP-BINDING PROTEIN ALBC-RELATED"/>
    <property type="match status" value="1"/>
</dbReference>
<evidence type="ECO:0000259" key="4">
    <source>
        <dbReference type="PROSITE" id="PS50893"/>
    </source>
</evidence>
<proteinExistence type="predicted"/>
<dbReference type="Pfam" id="PF00005">
    <property type="entry name" value="ABC_tran"/>
    <property type="match status" value="1"/>
</dbReference>
<keyword evidence="3 5" id="KW-0067">ATP-binding</keyword>
<dbReference type="KEGG" id="pdm:ADU72_1719"/>
<dbReference type="InterPro" id="IPR027417">
    <property type="entry name" value="P-loop_NTPase"/>
</dbReference>
<keyword evidence="2" id="KW-0547">Nucleotide-binding</keyword>
<evidence type="ECO:0000313" key="8">
    <source>
        <dbReference type="Proteomes" id="UP000076405"/>
    </source>
</evidence>
<dbReference type="SUPFAM" id="SSF52540">
    <property type="entry name" value="P-loop containing nucleoside triphosphate hydrolases"/>
    <property type="match status" value="1"/>
</dbReference>
<keyword evidence="1" id="KW-0813">Transport</keyword>
<dbReference type="GeneID" id="57276055"/>
<gene>
    <name evidence="5" type="ORF">ADU70_0998</name>
    <name evidence="6" type="ORF">ADU72_1719</name>
</gene>
<dbReference type="Proteomes" id="UP000076405">
    <property type="component" value="Chromosome"/>
</dbReference>